<evidence type="ECO:0000256" key="5">
    <source>
        <dbReference type="ARBA" id="ARBA00023136"/>
    </source>
</evidence>
<evidence type="ECO:0000256" key="7">
    <source>
        <dbReference type="SAM" id="Phobius"/>
    </source>
</evidence>
<dbReference type="InterPro" id="IPR049453">
    <property type="entry name" value="Memb_transporter_dom"/>
</dbReference>
<keyword evidence="2" id="KW-1003">Cell membrane</keyword>
<name>A0A8J3QQF2_9ACTN</name>
<dbReference type="PANTHER" id="PTHR30509">
    <property type="entry name" value="P-HYDROXYBENZOIC ACID EFFLUX PUMP SUBUNIT-RELATED"/>
    <property type="match status" value="1"/>
</dbReference>
<feature type="transmembrane region" description="Helical" evidence="7">
    <location>
        <begin position="521"/>
        <end position="543"/>
    </location>
</feature>
<evidence type="ECO:0000256" key="1">
    <source>
        <dbReference type="ARBA" id="ARBA00004651"/>
    </source>
</evidence>
<sequence length="740" mass="79355">MGGSGEPHVIGAGILDRLRHRDPGFRISLRALRLTIAAIPAYYVCLYGIHNKILATYVIFGTIAAGIFIQLPGSARQRASAILAAIPVACGLIALGTALNVNLWAAVIGTLVIGFSVAYFSVAGPRLLGLASGLQLFYLVANFSPHHLAALPARLIGASIGMALAAAAEVLLWRAPPPVTYEQRVAEAAEAAADLLDASSEVVAGRAAGDGEMTRQQQRTAQAIRQTRVRAIPVPERPTSAGRRDRALRDAAWTTWEVAEQVRRFMTRPQLGSHHDANAAEAMRRSATTMRTAGRSLTRGETPPDIGEVLSEATPGFEPIGAPGTQPADIERRQLRLSLQSIVEHVDFFTVAVRVATREPTVRQDKRLSHGATTLWYARHSDLSLVWQELRRNLTPRSAFFQSALRLAVALAAARAVTGVLNLSHGFWVLLATLTVMRTSALNTRTTLIRSVLGALIGAVATGLVLTFVDGALPYAMALLVAAVLAFGVGKLLGTIWSQAALTATVTLVFAQLAPSDWRLASVRLVDVLAGGAVGITAGLVMWPRGAGAELWRRVGAYLRADADLIQETIAVLTGRGRYSGWPRGALNGPLREYIPAEASICQYYTERPDPRFERVYWEAFLVTGVHVMHGAEFLLLRNRPGLLAGWPEAAATVTDIAEELRRGYRTLAEKVPEGSDHPMVAPMDGAMISDQVATIVASGGGRSEDVCLLEIGNWLASLSENLDWLQTASGRPPGPWGST</sequence>
<organism evidence="9 10">
    <name type="scientific">Rugosimonospora africana</name>
    <dbReference type="NCBI Taxonomy" id="556532"/>
    <lineage>
        <taxon>Bacteria</taxon>
        <taxon>Bacillati</taxon>
        <taxon>Actinomycetota</taxon>
        <taxon>Actinomycetes</taxon>
        <taxon>Micromonosporales</taxon>
        <taxon>Micromonosporaceae</taxon>
        <taxon>Rugosimonospora</taxon>
    </lineage>
</organism>
<keyword evidence="3 7" id="KW-0812">Transmembrane</keyword>
<evidence type="ECO:0000256" key="2">
    <source>
        <dbReference type="ARBA" id="ARBA00022475"/>
    </source>
</evidence>
<reference evidence="9" key="1">
    <citation type="submission" date="2021-01" db="EMBL/GenBank/DDBJ databases">
        <title>Whole genome shotgun sequence of Rugosimonospora africana NBRC 104875.</title>
        <authorList>
            <person name="Komaki H."/>
            <person name="Tamura T."/>
        </authorList>
    </citation>
    <scope>NUCLEOTIDE SEQUENCE</scope>
    <source>
        <strain evidence="9">NBRC 104875</strain>
    </source>
</reference>
<comment type="similarity">
    <text evidence="6">Belongs to the YccS/YhfK family.</text>
</comment>
<feature type="transmembrane region" description="Helical" evidence="7">
    <location>
        <begin position="103"/>
        <end position="120"/>
    </location>
</feature>
<accession>A0A8J3QQF2</accession>
<evidence type="ECO:0000313" key="9">
    <source>
        <dbReference type="EMBL" id="GIH13281.1"/>
    </source>
</evidence>
<comment type="caution">
    <text evidence="9">The sequence shown here is derived from an EMBL/GenBank/DDBJ whole genome shotgun (WGS) entry which is preliminary data.</text>
</comment>
<feature type="transmembrane region" description="Helical" evidence="7">
    <location>
        <begin position="448"/>
        <end position="466"/>
    </location>
</feature>
<dbReference type="Proteomes" id="UP000642748">
    <property type="component" value="Unassembled WGS sequence"/>
</dbReference>
<proteinExistence type="inferred from homology"/>
<feature type="transmembrane region" description="Helical" evidence="7">
    <location>
        <begin position="79"/>
        <end position="97"/>
    </location>
</feature>
<gene>
    <name evidence="9" type="ORF">Raf01_14530</name>
</gene>
<evidence type="ECO:0000256" key="3">
    <source>
        <dbReference type="ARBA" id="ARBA00022692"/>
    </source>
</evidence>
<protein>
    <recommendedName>
        <fullName evidence="8">Integral membrane bound transporter domain-containing protein</fullName>
    </recommendedName>
</protein>
<keyword evidence="10" id="KW-1185">Reference proteome</keyword>
<dbReference type="AlphaFoldDB" id="A0A8J3QQF2"/>
<keyword evidence="5 7" id="KW-0472">Membrane</keyword>
<evidence type="ECO:0000256" key="4">
    <source>
        <dbReference type="ARBA" id="ARBA00022989"/>
    </source>
</evidence>
<evidence type="ECO:0000259" key="8">
    <source>
        <dbReference type="Pfam" id="PF13515"/>
    </source>
</evidence>
<feature type="transmembrane region" description="Helical" evidence="7">
    <location>
        <begin position="55"/>
        <end position="72"/>
    </location>
</feature>
<dbReference type="Pfam" id="PF13515">
    <property type="entry name" value="FUSC_2"/>
    <property type="match status" value="1"/>
</dbReference>
<dbReference type="GO" id="GO:0005886">
    <property type="term" value="C:plasma membrane"/>
    <property type="evidence" value="ECO:0007669"/>
    <property type="project" value="UniProtKB-SubCell"/>
</dbReference>
<dbReference type="EMBL" id="BONZ01000013">
    <property type="protein sequence ID" value="GIH13281.1"/>
    <property type="molecule type" value="Genomic_DNA"/>
</dbReference>
<feature type="domain" description="Integral membrane bound transporter" evidence="8">
    <location>
        <begin position="416"/>
        <end position="537"/>
    </location>
</feature>
<feature type="transmembrane region" description="Helical" evidence="7">
    <location>
        <begin position="31"/>
        <end position="49"/>
    </location>
</feature>
<keyword evidence="4 7" id="KW-1133">Transmembrane helix</keyword>
<evidence type="ECO:0000313" key="10">
    <source>
        <dbReference type="Proteomes" id="UP000642748"/>
    </source>
</evidence>
<dbReference type="PANTHER" id="PTHR30509:SF9">
    <property type="entry name" value="MULTIDRUG RESISTANCE PROTEIN MDTO"/>
    <property type="match status" value="1"/>
</dbReference>
<evidence type="ECO:0000256" key="6">
    <source>
        <dbReference type="ARBA" id="ARBA00043993"/>
    </source>
</evidence>
<comment type="subcellular location">
    <subcellularLocation>
        <location evidence="1">Cell membrane</location>
        <topology evidence="1">Multi-pass membrane protein</topology>
    </subcellularLocation>
</comment>
<feature type="transmembrane region" description="Helical" evidence="7">
    <location>
        <begin position="151"/>
        <end position="173"/>
    </location>
</feature>